<organism evidence="2 3">
    <name type="scientific">Lactococcus nasutitermitis</name>
    <dbReference type="NCBI Taxonomy" id="1652957"/>
    <lineage>
        <taxon>Bacteria</taxon>
        <taxon>Bacillati</taxon>
        <taxon>Bacillota</taxon>
        <taxon>Bacilli</taxon>
        <taxon>Lactobacillales</taxon>
        <taxon>Streptococcaceae</taxon>
        <taxon>Lactococcus</taxon>
    </lineage>
</organism>
<dbReference type="PIRSF" id="PIRSF007510">
    <property type="entry name" value="UCP007510"/>
    <property type="match status" value="1"/>
</dbReference>
<evidence type="ECO:0000313" key="3">
    <source>
        <dbReference type="Proteomes" id="UP001595987"/>
    </source>
</evidence>
<dbReference type="SUPFAM" id="SSF110710">
    <property type="entry name" value="TTHA0583/YokD-like"/>
    <property type="match status" value="1"/>
</dbReference>
<protein>
    <recommendedName>
        <fullName evidence="1">UPF0340 protein ACFO26_00315</fullName>
    </recommendedName>
</protein>
<dbReference type="Gene3D" id="3.40.50.10360">
    <property type="entry name" value="Hypothetical protein TT1679"/>
    <property type="match status" value="1"/>
</dbReference>
<dbReference type="RefSeq" id="WP_213534587.1">
    <property type="nucleotide sequence ID" value="NZ_BOVQ01000003.1"/>
</dbReference>
<keyword evidence="3" id="KW-1185">Reference proteome</keyword>
<dbReference type="EMBL" id="JBHSGD010000001">
    <property type="protein sequence ID" value="MFC4651352.1"/>
    <property type="molecule type" value="Genomic_DNA"/>
</dbReference>
<evidence type="ECO:0000256" key="1">
    <source>
        <dbReference type="HAMAP-Rule" id="MF_00800"/>
    </source>
</evidence>
<proteinExistence type="inferred from homology"/>
<sequence>MDLQKIKSDTQIIIDDVITQSGIKAGQIFVLGLSSSEVNGGIIGKNSSAEIGETIVGVIYQTLHDKGIYLAVQACEHLNRALLVEAELAEKKDLEVVSVVPQLHAGGSGQVAAYQLFENPVEVEHITAFAGLDIGDTSIGMHVKHVQIPIRPSLRELGGAHVTALKSRPKLIGGERARYAVE</sequence>
<dbReference type="Pfam" id="PF04260">
    <property type="entry name" value="DUF436"/>
    <property type="match status" value="1"/>
</dbReference>
<accession>A0ABV9JAN5</accession>
<reference evidence="3" key="1">
    <citation type="journal article" date="2019" name="Int. J. Syst. Evol. Microbiol.">
        <title>The Global Catalogue of Microorganisms (GCM) 10K type strain sequencing project: providing services to taxonomists for standard genome sequencing and annotation.</title>
        <authorList>
            <consortium name="The Broad Institute Genomics Platform"/>
            <consortium name="The Broad Institute Genome Sequencing Center for Infectious Disease"/>
            <person name="Wu L."/>
            <person name="Ma J."/>
        </authorList>
    </citation>
    <scope>NUCLEOTIDE SEQUENCE [LARGE SCALE GENOMIC DNA]</scope>
    <source>
        <strain evidence="3">CCUG 63287</strain>
    </source>
</reference>
<dbReference type="InterPro" id="IPR006340">
    <property type="entry name" value="DUF436"/>
</dbReference>
<comment type="similarity">
    <text evidence="1">Belongs to the UPF0340 family.</text>
</comment>
<dbReference type="InterPro" id="IPR028345">
    <property type="entry name" value="Antibiotic_NAT-like"/>
</dbReference>
<dbReference type="NCBIfam" id="TIGR01440">
    <property type="entry name" value="TIGR01440 family protein"/>
    <property type="match status" value="1"/>
</dbReference>
<dbReference type="Proteomes" id="UP001595987">
    <property type="component" value="Unassembled WGS sequence"/>
</dbReference>
<name>A0ABV9JAN5_9LACT</name>
<evidence type="ECO:0000313" key="2">
    <source>
        <dbReference type="EMBL" id="MFC4651352.1"/>
    </source>
</evidence>
<comment type="caution">
    <text evidence="2">The sequence shown here is derived from an EMBL/GenBank/DDBJ whole genome shotgun (WGS) entry which is preliminary data.</text>
</comment>
<dbReference type="HAMAP" id="MF_00800">
    <property type="entry name" value="UPF0340"/>
    <property type="match status" value="1"/>
</dbReference>
<gene>
    <name evidence="2" type="ORF">ACFO26_00315</name>
</gene>